<evidence type="ECO:0000256" key="3">
    <source>
        <dbReference type="ARBA" id="ARBA00022806"/>
    </source>
</evidence>
<dbReference type="PANTHER" id="PTHR35372">
    <property type="entry name" value="ATP BINDING PROTEIN-RELATED"/>
    <property type="match status" value="1"/>
</dbReference>
<dbReference type="EMBL" id="CP092471">
    <property type="protein sequence ID" value="UVI39110.1"/>
    <property type="molecule type" value="Genomic_DNA"/>
</dbReference>
<dbReference type="InterPro" id="IPR014818">
    <property type="entry name" value="Phage/plasmid_primase_P4_C"/>
</dbReference>
<dbReference type="Proteomes" id="UP001065265">
    <property type="component" value="Chromosome"/>
</dbReference>
<dbReference type="InterPro" id="IPR006500">
    <property type="entry name" value="Helicase_put_C_phage/plasmid"/>
</dbReference>
<dbReference type="InterPro" id="IPR014015">
    <property type="entry name" value="Helicase_SF3_DNA-vir"/>
</dbReference>
<proteinExistence type="predicted"/>
<evidence type="ECO:0000259" key="5">
    <source>
        <dbReference type="PROSITE" id="PS51206"/>
    </source>
</evidence>
<keyword evidence="4" id="KW-0067">ATP-binding</keyword>
<name>A0ABY5SY70_9SPHN</name>
<evidence type="ECO:0000256" key="4">
    <source>
        <dbReference type="ARBA" id="ARBA00022840"/>
    </source>
</evidence>
<dbReference type="InterPro" id="IPR045455">
    <property type="entry name" value="NrS-1_pol-like_helicase"/>
</dbReference>
<dbReference type="NCBIfam" id="TIGR01613">
    <property type="entry name" value="primase_Cterm"/>
    <property type="match status" value="1"/>
</dbReference>
<keyword evidence="3" id="KW-0347">Helicase</keyword>
<accession>A0ABY5SY70</accession>
<dbReference type="Pfam" id="PF03288">
    <property type="entry name" value="Pox_D5"/>
    <property type="match status" value="1"/>
</dbReference>
<reference evidence="6" key="1">
    <citation type="submission" date="2022-02" db="EMBL/GenBank/DDBJ databases">
        <title>Qipengyuania spongiae sp. nov., isolated from marine sponge.</title>
        <authorList>
            <person name="Li Z."/>
            <person name="Zhang M."/>
        </authorList>
    </citation>
    <scope>NUCLEOTIDE SEQUENCE</scope>
    <source>
        <strain evidence="6">PHS-Z21</strain>
    </source>
</reference>
<evidence type="ECO:0000313" key="6">
    <source>
        <dbReference type="EMBL" id="UVI39110.1"/>
    </source>
</evidence>
<dbReference type="InterPro" id="IPR004968">
    <property type="entry name" value="DNA_primase/NTPase_C"/>
</dbReference>
<dbReference type="SUPFAM" id="SSF52540">
    <property type="entry name" value="P-loop containing nucleoside triphosphate hydrolases"/>
    <property type="match status" value="1"/>
</dbReference>
<dbReference type="Gene3D" id="3.40.50.300">
    <property type="entry name" value="P-loop containing nucleotide triphosphate hydrolases"/>
    <property type="match status" value="1"/>
</dbReference>
<organism evidence="6 7">
    <name type="scientific">Qipengyuania spongiae</name>
    <dbReference type="NCBI Taxonomy" id="2909673"/>
    <lineage>
        <taxon>Bacteria</taxon>
        <taxon>Pseudomonadati</taxon>
        <taxon>Pseudomonadota</taxon>
        <taxon>Alphaproteobacteria</taxon>
        <taxon>Sphingomonadales</taxon>
        <taxon>Erythrobacteraceae</taxon>
        <taxon>Qipengyuania</taxon>
    </lineage>
</organism>
<evidence type="ECO:0000256" key="2">
    <source>
        <dbReference type="ARBA" id="ARBA00022801"/>
    </source>
</evidence>
<sequence length="547" mass="60626">MNTTTAPAAQATPISGIEKALDAARKGWLVYPVGTDPALASDDPETVKRLWSSDPLAGVAFARLSAEGIKRQARLGEGRDVSINDLCGLTGMLDPIEQEQTLLVLKHCTDLPITTLRAQMRAIAGNIGSDDLELAQAVLQNIGPEHLVFADGFAWSWDPCGVWRKLNPIAVKQAIQAHFSQRKIPIKASRITAVADVLKTHVFRTDHQFNIGPKDAVNCRNGELELVDRAWRFVPHRREHYRTTQVPVVYSPETDAPLWDRFLADIFRDDTDRAEKVQALHQLIGYSLVSHANHEKFVMLIGSGANGKSVFLHVLTALLGAENVSGVQPCEFANRFQRAHLHMKLANIVTELKQGEVIADAALKAITSGETTTVEHKHAEPFDMSAFATCWFGTKHMPHTRDFSDALFRRATILTFNRTFAPHERDPYLKDKLVGELSAILTRSLMAYQRAVISGFTAPPSSELAKAKWRREADQVALFVEERCTADPLGSIPLGEIYRHFRNWAADSGVRAIVGKQAFGDRLERLGYQRHRSDGTKVQGLAVTSVI</sequence>
<dbReference type="RefSeq" id="WP_265558291.1">
    <property type="nucleotide sequence ID" value="NZ_CP092471.1"/>
</dbReference>
<evidence type="ECO:0000256" key="1">
    <source>
        <dbReference type="ARBA" id="ARBA00022741"/>
    </source>
</evidence>
<evidence type="ECO:0000313" key="7">
    <source>
        <dbReference type="Proteomes" id="UP001065265"/>
    </source>
</evidence>
<dbReference type="PANTHER" id="PTHR35372:SF2">
    <property type="entry name" value="SF3 HELICASE DOMAIN-CONTAINING PROTEIN"/>
    <property type="match status" value="1"/>
</dbReference>
<keyword evidence="7" id="KW-1185">Reference proteome</keyword>
<dbReference type="InterPro" id="IPR027417">
    <property type="entry name" value="P-loop_NTPase"/>
</dbReference>
<dbReference type="SMART" id="SM00885">
    <property type="entry name" value="D5_N"/>
    <property type="match status" value="1"/>
</dbReference>
<dbReference type="Pfam" id="PF19263">
    <property type="entry name" value="DUF5906"/>
    <property type="match status" value="1"/>
</dbReference>
<feature type="domain" description="SF3 helicase" evidence="5">
    <location>
        <begin position="275"/>
        <end position="429"/>
    </location>
</feature>
<dbReference type="PROSITE" id="PS51206">
    <property type="entry name" value="SF3_HELICASE_1"/>
    <property type="match status" value="1"/>
</dbReference>
<protein>
    <submittedName>
        <fullName evidence="6">Phage/plasmid primase, P4 family</fullName>
    </submittedName>
</protein>
<gene>
    <name evidence="6" type="ORF">L1F33_12870</name>
</gene>
<dbReference type="Pfam" id="PF08706">
    <property type="entry name" value="D5_N"/>
    <property type="match status" value="1"/>
</dbReference>
<keyword evidence="1" id="KW-0547">Nucleotide-binding</keyword>
<dbReference type="InterPro" id="IPR051620">
    <property type="entry name" value="ORF904-like_C"/>
</dbReference>
<keyword evidence="2" id="KW-0378">Hydrolase</keyword>